<evidence type="ECO:0000313" key="6">
    <source>
        <dbReference type="EMBL" id="CUS08948.1"/>
    </source>
</evidence>
<keyword evidence="2" id="KW-0963">Cytoplasm</keyword>
<keyword evidence="3" id="KW-0677">Repeat</keyword>
<evidence type="ECO:0000256" key="2">
    <source>
        <dbReference type="ARBA" id="ARBA00022490"/>
    </source>
</evidence>
<dbReference type="PANTHER" id="PTHR45783">
    <property type="entry name" value="KINESIN LIGHT CHAIN"/>
    <property type="match status" value="1"/>
</dbReference>
<evidence type="ECO:0000256" key="4">
    <source>
        <dbReference type="ARBA" id="ARBA00022803"/>
    </source>
</evidence>
<dbReference type="Gene3D" id="1.25.40.10">
    <property type="entry name" value="Tetratricopeptide repeat domain"/>
    <property type="match status" value="1"/>
</dbReference>
<evidence type="ECO:0000313" key="7">
    <source>
        <dbReference type="Proteomes" id="UP001412239"/>
    </source>
</evidence>
<comment type="subcellular location">
    <subcellularLocation>
        <location evidence="1">Cytoplasm</location>
    </subcellularLocation>
</comment>
<organism evidence="6 7">
    <name type="scientific">Tuber aestivum</name>
    <name type="common">summer truffle</name>
    <dbReference type="NCBI Taxonomy" id="59557"/>
    <lineage>
        <taxon>Eukaryota</taxon>
        <taxon>Fungi</taxon>
        <taxon>Dikarya</taxon>
        <taxon>Ascomycota</taxon>
        <taxon>Pezizomycotina</taxon>
        <taxon>Pezizomycetes</taxon>
        <taxon>Pezizales</taxon>
        <taxon>Tuberaceae</taxon>
        <taxon>Tuber</taxon>
    </lineage>
</organism>
<evidence type="ECO:0000256" key="3">
    <source>
        <dbReference type="ARBA" id="ARBA00022737"/>
    </source>
</evidence>
<proteinExistence type="predicted"/>
<keyword evidence="4" id="KW-0802">TPR repeat</keyword>
<dbReference type="PANTHER" id="PTHR45783:SF3">
    <property type="entry name" value="KINESIN LIGHT CHAIN"/>
    <property type="match status" value="1"/>
</dbReference>
<dbReference type="Proteomes" id="UP001412239">
    <property type="component" value="Unassembled WGS sequence"/>
</dbReference>
<feature type="region of interest" description="Disordered" evidence="5">
    <location>
        <begin position="1"/>
        <end position="20"/>
    </location>
</feature>
<dbReference type="GO" id="GO:0019894">
    <property type="term" value="F:kinesin binding"/>
    <property type="evidence" value="ECO:0007669"/>
    <property type="project" value="TreeGrafter"/>
</dbReference>
<name>A0A292PQQ2_9PEZI</name>
<accession>A0A292PQQ2</accession>
<dbReference type="GO" id="GO:0005737">
    <property type="term" value="C:cytoplasm"/>
    <property type="evidence" value="ECO:0007669"/>
    <property type="project" value="UniProtKB-SubCell"/>
</dbReference>
<feature type="non-terminal residue" evidence="6">
    <location>
        <position position="53"/>
    </location>
</feature>
<evidence type="ECO:0000256" key="1">
    <source>
        <dbReference type="ARBA" id="ARBA00004496"/>
    </source>
</evidence>
<dbReference type="AlphaFoldDB" id="A0A292PQQ2"/>
<dbReference type="InterPro" id="IPR002151">
    <property type="entry name" value="Kinesin_light"/>
</dbReference>
<dbReference type="GO" id="GO:0007018">
    <property type="term" value="P:microtubule-based movement"/>
    <property type="evidence" value="ECO:0007669"/>
    <property type="project" value="TreeGrafter"/>
</dbReference>
<evidence type="ECO:0008006" key="8">
    <source>
        <dbReference type="Google" id="ProtNLM"/>
    </source>
</evidence>
<protein>
    <recommendedName>
        <fullName evidence="8">Kinesin light chain</fullName>
    </recommendedName>
</protein>
<reference evidence="6" key="1">
    <citation type="submission" date="2015-10" db="EMBL/GenBank/DDBJ databases">
        <authorList>
            <person name="Regsiter A."/>
            <person name="william w."/>
        </authorList>
    </citation>
    <scope>NUCLEOTIDE SEQUENCE</scope>
    <source>
        <strain evidence="6">Montdore</strain>
    </source>
</reference>
<dbReference type="EMBL" id="LN891105">
    <property type="protein sequence ID" value="CUS08948.1"/>
    <property type="molecule type" value="Genomic_DNA"/>
</dbReference>
<sequence>MHRRALEGRENVLGRDHHDTLGGCKNLAILLQYQGKYGESETMHRRALEGREN</sequence>
<gene>
    <name evidence="6" type="ORF">GSTUAT00006960001</name>
</gene>
<keyword evidence="7" id="KW-1185">Reference proteome</keyword>
<dbReference type="Pfam" id="PF13424">
    <property type="entry name" value="TPR_12"/>
    <property type="match status" value="1"/>
</dbReference>
<dbReference type="GO" id="GO:0005871">
    <property type="term" value="C:kinesin complex"/>
    <property type="evidence" value="ECO:0007669"/>
    <property type="project" value="InterPro"/>
</dbReference>
<evidence type="ECO:0000256" key="5">
    <source>
        <dbReference type="SAM" id="MobiDB-lite"/>
    </source>
</evidence>
<dbReference type="InterPro" id="IPR011990">
    <property type="entry name" value="TPR-like_helical_dom_sf"/>
</dbReference>
<dbReference type="SUPFAM" id="SSF48452">
    <property type="entry name" value="TPR-like"/>
    <property type="match status" value="1"/>
</dbReference>